<dbReference type="EMBL" id="BAAANN010000003">
    <property type="protein sequence ID" value="GAA1945157.1"/>
    <property type="molecule type" value="Genomic_DNA"/>
</dbReference>
<dbReference type="Proteomes" id="UP001501116">
    <property type="component" value="Unassembled WGS sequence"/>
</dbReference>
<keyword evidence="1" id="KW-0723">Serine/threonine-protein kinase</keyword>
<evidence type="ECO:0000259" key="2">
    <source>
        <dbReference type="Pfam" id="PF13581"/>
    </source>
</evidence>
<dbReference type="RefSeq" id="WP_344414125.1">
    <property type="nucleotide sequence ID" value="NZ_BAAANN010000003.1"/>
</dbReference>
<comment type="caution">
    <text evidence="3">The sequence shown here is derived from an EMBL/GenBank/DDBJ whole genome shotgun (WGS) entry which is preliminary data.</text>
</comment>
<name>A0ABP5BIA3_9PSEU</name>
<sequence length="141" mass="15936">MATCETRFDFDLAAGHANSMPPLAQIRSWLRARLDGVARECAADAELLITEMVTNAHQHAAGVTAVRLCLPADRTRLRIEVDDSRPRLRPHRRPERVPEAVHGRGMVLIAAISTSWGVHTRRRHKTVWAEMPCHHRTTVLR</sequence>
<dbReference type="InterPro" id="IPR036890">
    <property type="entry name" value="HATPase_C_sf"/>
</dbReference>
<evidence type="ECO:0000313" key="4">
    <source>
        <dbReference type="Proteomes" id="UP001501116"/>
    </source>
</evidence>
<evidence type="ECO:0000313" key="3">
    <source>
        <dbReference type="EMBL" id="GAA1945157.1"/>
    </source>
</evidence>
<protein>
    <recommendedName>
        <fullName evidence="2">Histidine kinase/HSP90-like ATPase domain-containing protein</fullName>
    </recommendedName>
</protein>
<organism evidence="3 4">
    <name type="scientific">Amycolatopsis minnesotensis</name>
    <dbReference type="NCBI Taxonomy" id="337894"/>
    <lineage>
        <taxon>Bacteria</taxon>
        <taxon>Bacillati</taxon>
        <taxon>Actinomycetota</taxon>
        <taxon>Actinomycetes</taxon>
        <taxon>Pseudonocardiales</taxon>
        <taxon>Pseudonocardiaceae</taxon>
        <taxon>Amycolatopsis</taxon>
    </lineage>
</organism>
<gene>
    <name evidence="3" type="ORF">GCM10009754_11240</name>
</gene>
<dbReference type="PANTHER" id="PTHR35526">
    <property type="entry name" value="ANTI-SIGMA-F FACTOR RSBW-RELATED"/>
    <property type="match status" value="1"/>
</dbReference>
<keyword evidence="4" id="KW-1185">Reference proteome</keyword>
<proteinExistence type="predicted"/>
<keyword evidence="1" id="KW-0418">Kinase</keyword>
<accession>A0ABP5BIA3</accession>
<dbReference type="InterPro" id="IPR050267">
    <property type="entry name" value="Anti-sigma-factor_SerPK"/>
</dbReference>
<dbReference type="InterPro" id="IPR003594">
    <property type="entry name" value="HATPase_dom"/>
</dbReference>
<reference evidence="4" key="1">
    <citation type="journal article" date="2019" name="Int. J. Syst. Evol. Microbiol.">
        <title>The Global Catalogue of Microorganisms (GCM) 10K type strain sequencing project: providing services to taxonomists for standard genome sequencing and annotation.</title>
        <authorList>
            <consortium name="The Broad Institute Genomics Platform"/>
            <consortium name="The Broad Institute Genome Sequencing Center for Infectious Disease"/>
            <person name="Wu L."/>
            <person name="Ma J."/>
        </authorList>
    </citation>
    <scope>NUCLEOTIDE SEQUENCE [LARGE SCALE GENOMIC DNA]</scope>
    <source>
        <strain evidence="4">JCM 14545</strain>
    </source>
</reference>
<dbReference type="SUPFAM" id="SSF55874">
    <property type="entry name" value="ATPase domain of HSP90 chaperone/DNA topoisomerase II/histidine kinase"/>
    <property type="match status" value="1"/>
</dbReference>
<dbReference type="Gene3D" id="3.30.565.10">
    <property type="entry name" value="Histidine kinase-like ATPase, C-terminal domain"/>
    <property type="match status" value="1"/>
</dbReference>
<dbReference type="Pfam" id="PF13581">
    <property type="entry name" value="HATPase_c_2"/>
    <property type="match status" value="1"/>
</dbReference>
<dbReference type="PANTHER" id="PTHR35526:SF3">
    <property type="entry name" value="ANTI-SIGMA-F FACTOR RSBW"/>
    <property type="match status" value="1"/>
</dbReference>
<feature type="domain" description="Histidine kinase/HSP90-like ATPase" evidence="2">
    <location>
        <begin position="23"/>
        <end position="129"/>
    </location>
</feature>
<dbReference type="CDD" id="cd16936">
    <property type="entry name" value="HATPase_RsbW-like"/>
    <property type="match status" value="1"/>
</dbReference>
<evidence type="ECO:0000256" key="1">
    <source>
        <dbReference type="ARBA" id="ARBA00022527"/>
    </source>
</evidence>
<keyword evidence="1" id="KW-0808">Transferase</keyword>